<keyword evidence="2" id="KW-0479">Metal-binding</keyword>
<evidence type="ECO:0000259" key="5">
    <source>
        <dbReference type="PROSITE" id="PS51918"/>
    </source>
</evidence>
<dbReference type="SFLD" id="SFLDS00029">
    <property type="entry name" value="Radical_SAM"/>
    <property type="match status" value="1"/>
</dbReference>
<gene>
    <name evidence="6" type="ORF">KIMH_07630</name>
</gene>
<name>A0ABM8BCL6_9BIFI</name>
<evidence type="ECO:0000313" key="7">
    <source>
        <dbReference type="Proteomes" id="UP001321748"/>
    </source>
</evidence>
<dbReference type="Proteomes" id="UP001321748">
    <property type="component" value="Chromosome"/>
</dbReference>
<organism evidence="6 7">
    <name type="scientific">Bombiscardovia apis</name>
    <dbReference type="NCBI Taxonomy" id="2932182"/>
    <lineage>
        <taxon>Bacteria</taxon>
        <taxon>Bacillati</taxon>
        <taxon>Actinomycetota</taxon>
        <taxon>Actinomycetes</taxon>
        <taxon>Bifidobacteriales</taxon>
        <taxon>Bifidobacteriaceae</taxon>
        <taxon>Bombiscardovia</taxon>
    </lineage>
</organism>
<protein>
    <recommendedName>
        <fullName evidence="5">Radical SAM core domain-containing protein</fullName>
    </recommendedName>
</protein>
<dbReference type="InterPro" id="IPR050377">
    <property type="entry name" value="Radical_SAM_PqqE_MftC-like"/>
</dbReference>
<dbReference type="PANTHER" id="PTHR11228">
    <property type="entry name" value="RADICAL SAM DOMAIN PROTEIN"/>
    <property type="match status" value="1"/>
</dbReference>
<evidence type="ECO:0000313" key="6">
    <source>
        <dbReference type="EMBL" id="BDR54652.1"/>
    </source>
</evidence>
<evidence type="ECO:0000256" key="2">
    <source>
        <dbReference type="ARBA" id="ARBA00022723"/>
    </source>
</evidence>
<evidence type="ECO:0000256" key="4">
    <source>
        <dbReference type="ARBA" id="ARBA00023014"/>
    </source>
</evidence>
<keyword evidence="4" id="KW-0411">Iron-sulfur</keyword>
<keyword evidence="7" id="KW-1185">Reference proteome</keyword>
<dbReference type="PROSITE" id="PS51918">
    <property type="entry name" value="RADICAL_SAM"/>
    <property type="match status" value="1"/>
</dbReference>
<dbReference type="PANTHER" id="PTHR11228:SF7">
    <property type="entry name" value="PQQA PEPTIDE CYCLASE"/>
    <property type="match status" value="1"/>
</dbReference>
<dbReference type="Gene3D" id="3.20.20.70">
    <property type="entry name" value="Aldolase class I"/>
    <property type="match status" value="1"/>
</dbReference>
<keyword evidence="3" id="KW-0408">Iron</keyword>
<proteinExistence type="predicted"/>
<keyword evidence="1" id="KW-0949">S-adenosyl-L-methionine</keyword>
<dbReference type="InterPro" id="IPR013785">
    <property type="entry name" value="Aldolase_TIM"/>
</dbReference>
<dbReference type="InterPro" id="IPR058240">
    <property type="entry name" value="rSAM_sf"/>
</dbReference>
<reference evidence="6 7" key="1">
    <citation type="journal article" date="2023" name="Microbiol. Spectr.">
        <title>Symbiosis of Carpenter Bees with Uncharacterized Lactic Acid Bacteria Showing NAD Auxotrophy.</title>
        <authorList>
            <person name="Kawasaki S."/>
            <person name="Ozawa K."/>
            <person name="Mori T."/>
            <person name="Yamamoto A."/>
            <person name="Ito M."/>
            <person name="Ohkuma M."/>
            <person name="Sakamoto M."/>
            <person name="Matsutani M."/>
        </authorList>
    </citation>
    <scope>NUCLEOTIDE SEQUENCE [LARGE SCALE GENOMIC DNA]</scope>
    <source>
        <strain evidence="6 7">KimH</strain>
    </source>
</reference>
<accession>A0ABM8BCL6</accession>
<evidence type="ECO:0000256" key="1">
    <source>
        <dbReference type="ARBA" id="ARBA00022691"/>
    </source>
</evidence>
<dbReference type="SUPFAM" id="SSF102114">
    <property type="entry name" value="Radical SAM enzymes"/>
    <property type="match status" value="1"/>
</dbReference>
<evidence type="ECO:0000256" key="3">
    <source>
        <dbReference type="ARBA" id="ARBA00023004"/>
    </source>
</evidence>
<dbReference type="Pfam" id="PF04055">
    <property type="entry name" value="Radical_SAM"/>
    <property type="match status" value="1"/>
</dbReference>
<dbReference type="EMBL" id="AP026800">
    <property type="protein sequence ID" value="BDR54652.1"/>
    <property type="molecule type" value="Genomic_DNA"/>
</dbReference>
<dbReference type="InterPro" id="IPR007197">
    <property type="entry name" value="rSAM"/>
</dbReference>
<feature type="domain" description="Radical SAM core" evidence="5">
    <location>
        <begin position="11"/>
        <end position="102"/>
    </location>
</feature>
<dbReference type="RefSeq" id="WP_317642174.1">
    <property type="nucleotide sequence ID" value="NZ_AP026800.1"/>
</dbReference>
<sequence>MYEEITVDKYLQDKDIREIAIVTTDRCEARCAHCLMESSPDRTERLSVKQITDYIDYFSAKEELQLVCFTGGESTLLGDDLLEAIAYCSEHDIPTRLVTNAT</sequence>